<gene>
    <name evidence="1" type="ORF">HNR23_002011</name>
</gene>
<name>A0A7X0D5S3_9ACTN</name>
<proteinExistence type="predicted"/>
<keyword evidence="2" id="KW-1185">Reference proteome</keyword>
<evidence type="ECO:0000313" key="2">
    <source>
        <dbReference type="Proteomes" id="UP000546642"/>
    </source>
</evidence>
<dbReference type="RefSeq" id="WP_184075270.1">
    <property type="nucleotide sequence ID" value="NZ_JACHDS010000001.1"/>
</dbReference>
<sequence>MWRDPARRGRLRLRPFADREPAIHQGPPPELAELAEREWDAERRNAIEAFAAFVSDRTWRHITAQRANPDCRPLELCARACEQPEPPIDLARRLSLAKPAADLGINRDVERMIRAVGKGKEDTAAGLFLDDPERHLAELALALRLIGVHACWAHGRLGGCPCLAGLARDGGLPTAARITALVSGFALPHPLRRTG</sequence>
<organism evidence="1 2">
    <name type="scientific">Nocardiopsis mwathae</name>
    <dbReference type="NCBI Taxonomy" id="1472723"/>
    <lineage>
        <taxon>Bacteria</taxon>
        <taxon>Bacillati</taxon>
        <taxon>Actinomycetota</taxon>
        <taxon>Actinomycetes</taxon>
        <taxon>Streptosporangiales</taxon>
        <taxon>Nocardiopsidaceae</taxon>
        <taxon>Nocardiopsis</taxon>
    </lineage>
</organism>
<protein>
    <submittedName>
        <fullName evidence="1">Uncharacterized protein</fullName>
    </submittedName>
</protein>
<dbReference type="AlphaFoldDB" id="A0A7X0D5S3"/>
<dbReference type="Proteomes" id="UP000546642">
    <property type="component" value="Unassembled WGS sequence"/>
</dbReference>
<evidence type="ECO:0000313" key="1">
    <source>
        <dbReference type="EMBL" id="MBB6171951.1"/>
    </source>
</evidence>
<comment type="caution">
    <text evidence="1">The sequence shown here is derived from an EMBL/GenBank/DDBJ whole genome shotgun (WGS) entry which is preliminary data.</text>
</comment>
<accession>A0A7X0D5S3</accession>
<dbReference type="EMBL" id="JACHDS010000001">
    <property type="protein sequence ID" value="MBB6171951.1"/>
    <property type="molecule type" value="Genomic_DNA"/>
</dbReference>
<reference evidence="1 2" key="1">
    <citation type="submission" date="2020-08" db="EMBL/GenBank/DDBJ databases">
        <title>Sequencing the genomes of 1000 actinobacteria strains.</title>
        <authorList>
            <person name="Klenk H.-P."/>
        </authorList>
    </citation>
    <scope>NUCLEOTIDE SEQUENCE [LARGE SCALE GENOMIC DNA]</scope>
    <source>
        <strain evidence="1 2">DSM 46659</strain>
    </source>
</reference>